<dbReference type="CDD" id="cd23669">
    <property type="entry name" value="GH55_SacteLam55A-like"/>
    <property type="match status" value="1"/>
</dbReference>
<protein>
    <recommendedName>
        <fullName evidence="3">Adenylyl cyclase</fullName>
    </recommendedName>
</protein>
<reference evidence="1 2" key="1">
    <citation type="submission" date="2020-08" db="EMBL/GenBank/DDBJ databases">
        <title>Genomic Encyclopedia of Type Strains, Phase IV (KMG-IV): sequencing the most valuable type-strain genomes for metagenomic binning, comparative biology and taxonomic classification.</title>
        <authorList>
            <person name="Goeker M."/>
        </authorList>
    </citation>
    <scope>NUCLEOTIDE SEQUENCE [LARGE SCALE GENOMIC DNA]</scope>
    <source>
        <strain evidence="1 2">DSM 27203</strain>
    </source>
</reference>
<proteinExistence type="predicted"/>
<organism evidence="1 2">
    <name type="scientific">Stakelama sediminis</name>
    <dbReference type="NCBI Taxonomy" id="463200"/>
    <lineage>
        <taxon>Bacteria</taxon>
        <taxon>Pseudomonadati</taxon>
        <taxon>Pseudomonadota</taxon>
        <taxon>Alphaproteobacteria</taxon>
        <taxon>Sphingomonadales</taxon>
        <taxon>Sphingomonadaceae</taxon>
        <taxon>Stakelama</taxon>
    </lineage>
</organism>
<dbReference type="RefSeq" id="WP_246359659.1">
    <property type="nucleotide sequence ID" value="NZ_BAABIF010000004.1"/>
</dbReference>
<dbReference type="EMBL" id="JACIJI010000001">
    <property type="protein sequence ID" value="MBB5717530.1"/>
    <property type="molecule type" value="Genomic_DNA"/>
</dbReference>
<name>A0A840YVE7_9SPHN</name>
<gene>
    <name evidence="1" type="ORF">FHR23_000437</name>
</gene>
<keyword evidence="2" id="KW-1185">Reference proteome</keyword>
<dbReference type="InterPro" id="IPR012334">
    <property type="entry name" value="Pectin_lyas_fold"/>
</dbReference>
<evidence type="ECO:0000313" key="2">
    <source>
        <dbReference type="Proteomes" id="UP000554342"/>
    </source>
</evidence>
<dbReference type="InterPro" id="IPR006311">
    <property type="entry name" value="TAT_signal"/>
</dbReference>
<dbReference type="AlphaFoldDB" id="A0A840YVE7"/>
<dbReference type="PROSITE" id="PS51318">
    <property type="entry name" value="TAT"/>
    <property type="match status" value="1"/>
</dbReference>
<sequence>MASEQDSGTARRSVLAGLAGAGVAASLNLPVRAHAATASDPDLGPNVLIVDPAMPADMVQTRLNSIFQQQESAHFTDARYAVLLKPGRHRLDINVGFLTQIAGLGAMPDDVTVDGHVHVEADWNHGNALVNFWRGAENMAVRPPDGKDRWAVSQAAPYRRMHLMGDLALDDGGWSSGGFMADTKVDGTIHSGTQQQWFTRDSSIGGWQGSNWNMVFVGVNGAPKTSFPEPPYTTIATTPVIRDKPFLYVTQAGSWEVFRPALRYTSSGQSWADGMPKGTSVPLTKFLIATPDMAVSRINAALAAGRHLLLTPGVYRLSQPIRVTRPDTIVLGLGLATLLAEKGSTAMVVDDLPGATVSGLLFDAGPVESPILLQIGQRNASGDHRANPISLHDVFFRVGGAAPGLVDTCLEINSHHVIGDHLWIWRADHGDRAHHRVFVGWKENRGNQGLVVNGDDITMYGLFVEHFEKYQTLWNGERGRTYFYQNELPYDPPSQAAYMAGKTRGWAAYKVADHVDHHLAVGMGIYSNFTADPSIVLESAIEAPKKPDVVFRDVTTISLGGGMGTIEHIVNDTGAAATRGAIRQTLVRYPPG</sequence>
<accession>A0A840YVE7</accession>
<dbReference type="Gene3D" id="2.160.20.10">
    <property type="entry name" value="Single-stranded right-handed beta-helix, Pectin lyase-like"/>
    <property type="match status" value="1"/>
</dbReference>
<dbReference type="Proteomes" id="UP000554342">
    <property type="component" value="Unassembled WGS sequence"/>
</dbReference>
<comment type="caution">
    <text evidence="1">The sequence shown here is derived from an EMBL/GenBank/DDBJ whole genome shotgun (WGS) entry which is preliminary data.</text>
</comment>
<dbReference type="InterPro" id="IPR059186">
    <property type="entry name" value="SACTE_4363"/>
</dbReference>
<evidence type="ECO:0000313" key="1">
    <source>
        <dbReference type="EMBL" id="MBB5717530.1"/>
    </source>
</evidence>
<evidence type="ECO:0008006" key="3">
    <source>
        <dbReference type="Google" id="ProtNLM"/>
    </source>
</evidence>